<dbReference type="GO" id="GO:0030682">
    <property type="term" value="P:symbiont-mediated perturbation of host defenses"/>
    <property type="evidence" value="ECO:0007669"/>
    <property type="project" value="InterPro"/>
</dbReference>
<dbReference type="InterPro" id="IPR002970">
    <property type="entry name" value="Tick_his-bd"/>
</dbReference>
<dbReference type="InterPro" id="IPR012674">
    <property type="entry name" value="Calycin"/>
</dbReference>
<protein>
    <submittedName>
        <fullName evidence="2">Putative licpodalin-4 1</fullName>
    </submittedName>
</protein>
<evidence type="ECO:0000313" key="2">
    <source>
        <dbReference type="EMBL" id="JAC26774.1"/>
    </source>
</evidence>
<keyword evidence="1" id="KW-0732">Signal</keyword>
<feature type="chain" id="PRO_5001515805" evidence="1">
    <location>
        <begin position="23"/>
        <end position="206"/>
    </location>
</feature>
<feature type="signal peptide" evidence="1">
    <location>
        <begin position="1"/>
        <end position="22"/>
    </location>
</feature>
<dbReference type="EMBL" id="GBBL01000546">
    <property type="protein sequence ID" value="JAC26774.1"/>
    <property type="molecule type" value="mRNA"/>
</dbReference>
<organism evidence="2">
    <name type="scientific">Amblyomma parvum</name>
    <name type="common">South American tick</name>
    <dbReference type="NCBI Taxonomy" id="251391"/>
    <lineage>
        <taxon>Eukaryota</taxon>
        <taxon>Metazoa</taxon>
        <taxon>Ecdysozoa</taxon>
        <taxon>Arthropoda</taxon>
        <taxon>Chelicerata</taxon>
        <taxon>Arachnida</taxon>
        <taxon>Acari</taxon>
        <taxon>Parasitiformes</taxon>
        <taxon>Ixodida</taxon>
        <taxon>Ixodoidea</taxon>
        <taxon>Ixodidae</taxon>
        <taxon>Amblyomminae</taxon>
        <taxon>Amblyomma</taxon>
    </lineage>
</organism>
<dbReference type="Pfam" id="PF02098">
    <property type="entry name" value="His_binding"/>
    <property type="match status" value="1"/>
</dbReference>
<sequence length="206" mass="23514">MSRTAAFLVVLLLFALQLCSEGRLAAAPKGTPFEEAEENFPYQNVRAAINITGRVYVILRNYNISTKFRCLYSIRVKTCEKTKYTLTLGAAPPTKLRYIRKFNTPAVISKTGRHTRYNAVTYKFRPTDAPKLHKLMYINKQRNCLIFVEERKSSRQKARCQLMQPAASAGRAIPPNCLAVFRTNCRGRTVTIYERWCPLLGAFPPK</sequence>
<proteinExistence type="evidence at transcript level"/>
<dbReference type="AlphaFoldDB" id="A0A023FZ47"/>
<dbReference type="SUPFAM" id="SSF50814">
    <property type="entry name" value="Lipocalins"/>
    <property type="match status" value="1"/>
</dbReference>
<dbReference type="Gene3D" id="2.40.128.20">
    <property type="match status" value="1"/>
</dbReference>
<dbReference type="GO" id="GO:0043176">
    <property type="term" value="F:amine binding"/>
    <property type="evidence" value="ECO:0007669"/>
    <property type="project" value="InterPro"/>
</dbReference>
<reference evidence="2" key="1">
    <citation type="submission" date="2014-03" db="EMBL/GenBank/DDBJ databases">
        <title>The sialotranscriptome of Amblyomma triste, Amblyomma parvum and Amblyomma cajennense ticks, uncovered by 454-based RNA-seq.</title>
        <authorList>
            <person name="Garcia G.R."/>
            <person name="Gardinassi L.G."/>
            <person name="Ribeiro J.M."/>
            <person name="Anatrielo E."/>
            <person name="Ferreira B.R."/>
            <person name="Moreira H.N."/>
            <person name="Mafra C."/>
            <person name="Olegario M.M."/>
            <person name="Szabo P.J."/>
            <person name="Miranda-Santos I.K."/>
            <person name="Maruyama S.R."/>
        </authorList>
    </citation>
    <scope>NUCLEOTIDE SEQUENCE</scope>
    <source>
        <strain evidence="2">Araguapaz</strain>
        <tissue evidence="2">Salivary glands</tissue>
    </source>
</reference>
<accession>A0A023FZ47</accession>
<evidence type="ECO:0000256" key="1">
    <source>
        <dbReference type="SAM" id="SignalP"/>
    </source>
</evidence>
<name>A0A023FZ47_AMBPA</name>